<keyword evidence="2" id="KW-1185">Reference proteome</keyword>
<organism evidence="1 2">
    <name type="scientific">Trametes coccinea (strain BRFM310)</name>
    <name type="common">Pycnoporus coccineus</name>
    <dbReference type="NCBI Taxonomy" id="1353009"/>
    <lineage>
        <taxon>Eukaryota</taxon>
        <taxon>Fungi</taxon>
        <taxon>Dikarya</taxon>
        <taxon>Basidiomycota</taxon>
        <taxon>Agaricomycotina</taxon>
        <taxon>Agaricomycetes</taxon>
        <taxon>Polyporales</taxon>
        <taxon>Polyporaceae</taxon>
        <taxon>Trametes</taxon>
    </lineage>
</organism>
<dbReference type="EMBL" id="KZ084116">
    <property type="protein sequence ID" value="OSD00694.1"/>
    <property type="molecule type" value="Genomic_DNA"/>
</dbReference>
<accession>A0A1Y2IJ90</accession>
<evidence type="ECO:0000313" key="1">
    <source>
        <dbReference type="EMBL" id="OSD00694.1"/>
    </source>
</evidence>
<reference evidence="1 2" key="1">
    <citation type="journal article" date="2015" name="Biotechnol. Biofuels">
        <title>Enhanced degradation of softwood versus hardwood by the white-rot fungus Pycnoporus coccineus.</title>
        <authorList>
            <person name="Couturier M."/>
            <person name="Navarro D."/>
            <person name="Chevret D."/>
            <person name="Henrissat B."/>
            <person name="Piumi F."/>
            <person name="Ruiz-Duenas F.J."/>
            <person name="Martinez A.T."/>
            <person name="Grigoriev I.V."/>
            <person name="Riley R."/>
            <person name="Lipzen A."/>
            <person name="Berrin J.G."/>
            <person name="Master E.R."/>
            <person name="Rosso M.N."/>
        </authorList>
    </citation>
    <scope>NUCLEOTIDE SEQUENCE [LARGE SCALE GENOMIC DNA]</scope>
    <source>
        <strain evidence="1 2">BRFM310</strain>
    </source>
</reference>
<gene>
    <name evidence="1" type="ORF">PYCCODRAFT_652639</name>
</gene>
<dbReference type="Proteomes" id="UP000193067">
    <property type="component" value="Unassembled WGS sequence"/>
</dbReference>
<protein>
    <submittedName>
        <fullName evidence="1">Uncharacterized protein</fullName>
    </submittedName>
</protein>
<sequence>MQPLTALFLDIGLGFCSDHAASGLPGGPSVMNCMWDRSWPFRLAAVIMCRAPLHPFPSPSRKSTSGTDLVRAVLRYVSGGEWSSYSVFRDLADSSGAFGSKAADGIPFGVLI</sequence>
<evidence type="ECO:0000313" key="2">
    <source>
        <dbReference type="Proteomes" id="UP000193067"/>
    </source>
</evidence>
<name>A0A1Y2IJ90_TRAC3</name>
<proteinExistence type="predicted"/>
<dbReference type="AlphaFoldDB" id="A0A1Y2IJ90"/>